<dbReference type="Proteomes" id="UP001152561">
    <property type="component" value="Unassembled WGS sequence"/>
</dbReference>
<evidence type="ECO:0000313" key="1">
    <source>
        <dbReference type="EMBL" id="KAJ8529532.1"/>
    </source>
</evidence>
<keyword evidence="2" id="KW-1185">Reference proteome</keyword>
<gene>
    <name evidence="1" type="ORF">K7X08_036367</name>
</gene>
<dbReference type="AlphaFoldDB" id="A0A9Q1L5W0"/>
<dbReference type="EMBL" id="JAJAGQ010000022">
    <property type="protein sequence ID" value="KAJ8529532.1"/>
    <property type="molecule type" value="Genomic_DNA"/>
</dbReference>
<comment type="caution">
    <text evidence="1">The sequence shown here is derived from an EMBL/GenBank/DDBJ whole genome shotgun (WGS) entry which is preliminary data.</text>
</comment>
<evidence type="ECO:0000313" key="2">
    <source>
        <dbReference type="Proteomes" id="UP001152561"/>
    </source>
</evidence>
<proteinExistence type="predicted"/>
<sequence length="68" mass="8129">MKAESARELVRENNREDMFHENNMKDHTNKCTKFASGHLWNYLMRRNRNSSSHAAEQSCCWTKVPNMR</sequence>
<protein>
    <submittedName>
        <fullName evidence="1">Uncharacterized protein</fullName>
    </submittedName>
</protein>
<organism evidence="1 2">
    <name type="scientific">Anisodus acutangulus</name>
    <dbReference type="NCBI Taxonomy" id="402998"/>
    <lineage>
        <taxon>Eukaryota</taxon>
        <taxon>Viridiplantae</taxon>
        <taxon>Streptophyta</taxon>
        <taxon>Embryophyta</taxon>
        <taxon>Tracheophyta</taxon>
        <taxon>Spermatophyta</taxon>
        <taxon>Magnoliopsida</taxon>
        <taxon>eudicotyledons</taxon>
        <taxon>Gunneridae</taxon>
        <taxon>Pentapetalae</taxon>
        <taxon>asterids</taxon>
        <taxon>lamiids</taxon>
        <taxon>Solanales</taxon>
        <taxon>Solanaceae</taxon>
        <taxon>Solanoideae</taxon>
        <taxon>Hyoscyameae</taxon>
        <taxon>Anisodus</taxon>
    </lineage>
</organism>
<accession>A0A9Q1L5W0</accession>
<reference evidence="2" key="1">
    <citation type="journal article" date="2023" name="Proc. Natl. Acad. Sci. U.S.A.">
        <title>Genomic and structural basis for evolution of tropane alkaloid biosynthesis.</title>
        <authorList>
            <person name="Wanga Y.-J."/>
            <person name="Taina T."/>
            <person name="Yua J.-Y."/>
            <person name="Lia J."/>
            <person name="Xua B."/>
            <person name="Chenc J."/>
            <person name="D'Auriad J.C."/>
            <person name="Huanga J.-P."/>
            <person name="Huanga S.-X."/>
        </authorList>
    </citation>
    <scope>NUCLEOTIDE SEQUENCE [LARGE SCALE GENOMIC DNA]</scope>
    <source>
        <strain evidence="2">cv. KIB-2019</strain>
    </source>
</reference>
<name>A0A9Q1L5W0_9SOLA</name>